<evidence type="ECO:0000313" key="3">
    <source>
        <dbReference type="Proteomes" id="UP000005778"/>
    </source>
</evidence>
<gene>
    <name evidence="2" type="ORF">DespoDRAFT_01651</name>
</gene>
<dbReference type="Pfam" id="PF00535">
    <property type="entry name" value="Glycos_transf_2"/>
    <property type="match status" value="1"/>
</dbReference>
<dbReference type="AlphaFoldDB" id="I5B262"/>
<dbReference type="GO" id="GO:0016740">
    <property type="term" value="F:transferase activity"/>
    <property type="evidence" value="ECO:0007669"/>
    <property type="project" value="UniProtKB-KW"/>
</dbReference>
<feature type="domain" description="Glycosyltransferase 2-like" evidence="1">
    <location>
        <begin position="7"/>
        <end position="128"/>
    </location>
</feature>
<sequence>MRSQKISVIIPTLAEKKRVTSVKRCVQSVRKSSTSDIKIIAVVNGNRFDKELCSWLKSQKDITFNYVAKPSLPNAILKGREMVKTPFFSIIDDDDEFLPNAMDTRLTLIEDNAQVDLVVCNGYVNRGQIDKLAFNNLEDVEKDPLKNLLESNWLASCGALFRSDSFTPVFFTDYHTFAEWTWIAFKIAMEKKNIAILDEPTFRINDTPESLSKSLEYKAAYFDLFLRMLEKKPPHEIIKKIKMKMCSAYHAKSVSQLKAGKYRDAVILHFKSIFLPGGLRYLTYSRKFLTPWRFWNQSQ</sequence>
<dbReference type="CDD" id="cd00761">
    <property type="entry name" value="Glyco_tranf_GTA_type"/>
    <property type="match status" value="1"/>
</dbReference>
<dbReference type="Proteomes" id="UP000005778">
    <property type="component" value="Chromosome"/>
</dbReference>
<dbReference type="OrthoDB" id="5512466at2"/>
<dbReference type="EMBL" id="CM001488">
    <property type="protein sequence ID" value="EIM63575.1"/>
    <property type="molecule type" value="Genomic_DNA"/>
</dbReference>
<dbReference type="InterPro" id="IPR001173">
    <property type="entry name" value="Glyco_trans_2-like"/>
</dbReference>
<dbReference type="InterPro" id="IPR029044">
    <property type="entry name" value="Nucleotide-diphossugar_trans"/>
</dbReference>
<protein>
    <submittedName>
        <fullName evidence="2">Glycosyl transferase</fullName>
    </submittedName>
</protein>
<accession>I5B262</accession>
<evidence type="ECO:0000313" key="2">
    <source>
        <dbReference type="EMBL" id="EIM63575.1"/>
    </source>
</evidence>
<reference evidence="2 3" key="1">
    <citation type="submission" date="2011-09" db="EMBL/GenBank/DDBJ databases">
        <authorList>
            <consortium name="US DOE Joint Genome Institute (JGI-PGF)"/>
            <person name="Lucas S."/>
            <person name="Han J."/>
            <person name="Lapidus A."/>
            <person name="Cheng J.-F."/>
            <person name="Goodwin L."/>
            <person name="Pitluck S."/>
            <person name="Peters L."/>
            <person name="Land M.L."/>
            <person name="Hauser L."/>
            <person name="Orellana R."/>
            <person name="Lovley D."/>
            <person name="Woyke T.J."/>
        </authorList>
    </citation>
    <scope>NUCLEOTIDE SEQUENCE [LARGE SCALE GENOMIC DNA]</scope>
    <source>
        <strain evidence="2 3">2ac9</strain>
    </source>
</reference>
<evidence type="ECO:0000259" key="1">
    <source>
        <dbReference type="Pfam" id="PF00535"/>
    </source>
</evidence>
<dbReference type="HOGENOM" id="CLU_933035_0_0_7"/>
<dbReference type="eggNOG" id="COG1216">
    <property type="taxonomic scope" value="Bacteria"/>
</dbReference>
<dbReference type="SUPFAM" id="SSF53448">
    <property type="entry name" value="Nucleotide-diphospho-sugar transferases"/>
    <property type="match status" value="1"/>
</dbReference>
<dbReference type="Gene3D" id="3.90.550.10">
    <property type="entry name" value="Spore Coat Polysaccharide Biosynthesis Protein SpsA, Chain A"/>
    <property type="match status" value="1"/>
</dbReference>
<name>I5B262_9BACT</name>
<keyword evidence="2" id="KW-0808">Transferase</keyword>
<reference evidence="2 3" key="2">
    <citation type="submission" date="2012-02" db="EMBL/GenBank/DDBJ databases">
        <title>Improved High-Quality Draft sequence of Desulfobacter postgatei 2ac9.</title>
        <authorList>
            <consortium name="US DOE Joint Genome Institute"/>
            <person name="Lucas S."/>
            <person name="Han J."/>
            <person name="Lapidus A."/>
            <person name="Cheng J.-F."/>
            <person name="Goodwin L."/>
            <person name="Pitluck S."/>
            <person name="Peters L."/>
            <person name="Ovchinnikova G."/>
            <person name="Held B."/>
            <person name="Detter J.C."/>
            <person name="Han C."/>
            <person name="Tapia R."/>
            <person name="Land M."/>
            <person name="Hauser L."/>
            <person name="Kyrpides N."/>
            <person name="Ivanova N."/>
            <person name="Pagani I."/>
            <person name="Orellana R."/>
            <person name="Lovley D."/>
            <person name="Woyke T."/>
        </authorList>
    </citation>
    <scope>NUCLEOTIDE SEQUENCE [LARGE SCALE GENOMIC DNA]</scope>
    <source>
        <strain evidence="2 3">2ac9</strain>
    </source>
</reference>
<organism evidence="2 3">
    <name type="scientific">Desulfobacter postgatei 2ac9</name>
    <dbReference type="NCBI Taxonomy" id="879212"/>
    <lineage>
        <taxon>Bacteria</taxon>
        <taxon>Pseudomonadati</taxon>
        <taxon>Thermodesulfobacteriota</taxon>
        <taxon>Desulfobacteria</taxon>
        <taxon>Desulfobacterales</taxon>
        <taxon>Desulfobacteraceae</taxon>
        <taxon>Desulfobacter</taxon>
    </lineage>
</organism>
<keyword evidence="3" id="KW-1185">Reference proteome</keyword>
<dbReference type="STRING" id="879212.DespoDRAFT_01651"/>
<proteinExistence type="predicted"/>
<dbReference type="RefSeq" id="WP_004072803.1">
    <property type="nucleotide sequence ID" value="NZ_CM001488.1"/>
</dbReference>